<keyword evidence="6 8" id="KW-0472">Membrane</keyword>
<evidence type="ECO:0000256" key="2">
    <source>
        <dbReference type="ARBA" id="ARBA00022692"/>
    </source>
</evidence>
<keyword evidence="4 8" id="KW-1133">Transmembrane helix</keyword>
<keyword evidence="11" id="KW-1185">Reference proteome</keyword>
<evidence type="ECO:0000256" key="7">
    <source>
        <dbReference type="PROSITE-ProRule" id="PRU00023"/>
    </source>
</evidence>
<reference evidence="10" key="2">
    <citation type="submission" date="2015-03" db="UniProtKB">
        <authorList>
            <consortium name="EnsemblPlants"/>
        </authorList>
    </citation>
    <scope>IDENTIFICATION</scope>
</reference>
<evidence type="ECO:0000313" key="10">
    <source>
        <dbReference type="EnsemblPlants" id="OBART09G03500.1"/>
    </source>
</evidence>
<dbReference type="HOGENOM" id="CLU_000134_36_1_1"/>
<feature type="transmembrane region" description="Helical" evidence="8">
    <location>
        <begin position="366"/>
        <end position="383"/>
    </location>
</feature>
<dbReference type="Proteomes" id="UP000026960">
    <property type="component" value="Chromosome 9"/>
</dbReference>
<protein>
    <recommendedName>
        <fullName evidence="9">PGG domain-containing protein</fullName>
    </recommendedName>
</protein>
<evidence type="ECO:0000256" key="5">
    <source>
        <dbReference type="ARBA" id="ARBA00023043"/>
    </source>
</evidence>
<dbReference type="AlphaFoldDB" id="A0A0D3H4K8"/>
<dbReference type="Pfam" id="PF13962">
    <property type="entry name" value="PGG"/>
    <property type="match status" value="1"/>
</dbReference>
<evidence type="ECO:0000259" key="9">
    <source>
        <dbReference type="Pfam" id="PF13962"/>
    </source>
</evidence>
<dbReference type="InterPro" id="IPR026961">
    <property type="entry name" value="PGG_dom"/>
</dbReference>
<dbReference type="SUPFAM" id="SSF48403">
    <property type="entry name" value="Ankyrin repeat"/>
    <property type="match status" value="1"/>
</dbReference>
<dbReference type="InterPro" id="IPR036770">
    <property type="entry name" value="Ankyrin_rpt-contain_sf"/>
</dbReference>
<dbReference type="eggNOG" id="KOG0504">
    <property type="taxonomic scope" value="Eukaryota"/>
</dbReference>
<evidence type="ECO:0000256" key="3">
    <source>
        <dbReference type="ARBA" id="ARBA00022737"/>
    </source>
</evidence>
<dbReference type="STRING" id="65489.A0A0D3H4K8"/>
<feature type="transmembrane region" description="Helical" evidence="8">
    <location>
        <begin position="271"/>
        <end position="290"/>
    </location>
</feature>
<evidence type="ECO:0000256" key="4">
    <source>
        <dbReference type="ARBA" id="ARBA00022989"/>
    </source>
</evidence>
<evidence type="ECO:0000313" key="11">
    <source>
        <dbReference type="Proteomes" id="UP000026960"/>
    </source>
</evidence>
<evidence type="ECO:0000256" key="1">
    <source>
        <dbReference type="ARBA" id="ARBA00004141"/>
    </source>
</evidence>
<dbReference type="EnsemblPlants" id="OBART09G03500.1">
    <property type="protein sequence ID" value="OBART09G03500.1"/>
    <property type="gene ID" value="OBART09G03500"/>
</dbReference>
<dbReference type="PaxDb" id="65489-OBART09G03500.1"/>
<comment type="subcellular location">
    <subcellularLocation>
        <location evidence="1">Membrane</location>
        <topology evidence="1">Multi-pass membrane protein</topology>
    </subcellularLocation>
</comment>
<feature type="repeat" description="ANK" evidence="7">
    <location>
        <begin position="168"/>
        <end position="201"/>
    </location>
</feature>
<name>A0A0D3H4K8_9ORYZ</name>
<feature type="domain" description="PGG" evidence="9">
    <location>
        <begin position="264"/>
        <end position="359"/>
    </location>
</feature>
<keyword evidence="5 7" id="KW-0040">ANK repeat</keyword>
<keyword evidence="2 8" id="KW-0812">Transmembrane</keyword>
<dbReference type="Gene3D" id="1.25.40.20">
    <property type="entry name" value="Ankyrin repeat-containing domain"/>
    <property type="match status" value="1"/>
</dbReference>
<dbReference type="Gramene" id="OBART09G03500.1">
    <property type="protein sequence ID" value="OBART09G03500.1"/>
    <property type="gene ID" value="OBART09G03500"/>
</dbReference>
<evidence type="ECO:0000256" key="8">
    <source>
        <dbReference type="SAM" id="Phobius"/>
    </source>
</evidence>
<reference evidence="10" key="1">
    <citation type="journal article" date="2009" name="Rice">
        <title>De Novo Next Generation Sequencing of Plant Genomes.</title>
        <authorList>
            <person name="Rounsley S."/>
            <person name="Marri P.R."/>
            <person name="Yu Y."/>
            <person name="He R."/>
            <person name="Sisneros N."/>
            <person name="Goicoechea J.L."/>
            <person name="Lee S.J."/>
            <person name="Angelova A."/>
            <person name="Kudrna D."/>
            <person name="Luo M."/>
            <person name="Affourtit J."/>
            <person name="Desany B."/>
            <person name="Knight J."/>
            <person name="Niazi F."/>
            <person name="Egholm M."/>
            <person name="Wing R.A."/>
        </authorList>
    </citation>
    <scope>NUCLEOTIDE SEQUENCE [LARGE SCALE GENOMIC DNA]</scope>
    <source>
        <strain evidence="10">cv. IRGC 105608</strain>
    </source>
</reference>
<dbReference type="PANTHER" id="PTHR24186">
    <property type="entry name" value="PROTEIN PHOSPHATASE 1 REGULATORY SUBUNIT"/>
    <property type="match status" value="1"/>
</dbReference>
<feature type="transmembrane region" description="Helical" evidence="8">
    <location>
        <begin position="341"/>
        <end position="360"/>
    </location>
</feature>
<dbReference type="Pfam" id="PF12796">
    <property type="entry name" value="Ank_2"/>
    <property type="match status" value="1"/>
</dbReference>
<dbReference type="GO" id="GO:0005886">
    <property type="term" value="C:plasma membrane"/>
    <property type="evidence" value="ECO:0007669"/>
    <property type="project" value="TreeGrafter"/>
</dbReference>
<feature type="transmembrane region" description="Helical" evidence="8">
    <location>
        <begin position="404"/>
        <end position="425"/>
    </location>
</feature>
<sequence length="435" mass="47869">MTRMLIELNKQVKFTDTDMSCNLYLMQRADNHGSTPLHFAASLEGPSSNKYVQLQLLLLYSGIARFLARRFSCRDERNCVTSQLLEISLDAAYQPDKRGLFPIHVAASAGRHKAVIVLLDKCHKTAGLQDARGRTFLHIAVEKRRHRIVSYACSMPLMDPILNMQDKDGNTAIHLAVQLGDMDLASCLMMNHNVRLNLANNKWQTPRHLAEIGIPPGLYYSKHQRRMIYRSLLVYCGAPGGNLRHDHFLEQDIASRNEADESKKIIESTQILGIGSVLVATVAFAAAPTLAGGYAFNAFIVANALAFVCSLHATLGLMYAGMASVDFTTRSRHFTSAVGQVRSSIQCLAVAFALGTYVVLAPVARTTAMAACVFASTILVYGNTELMSMMVLAWTMSRKSVAKIAVGSLSKLWPYVLIFGLPAVLKKWPSLKSQS</sequence>
<keyword evidence="3" id="KW-0677">Repeat</keyword>
<proteinExistence type="predicted"/>
<dbReference type="InterPro" id="IPR002110">
    <property type="entry name" value="Ankyrin_rpt"/>
</dbReference>
<organism evidence="10">
    <name type="scientific">Oryza barthii</name>
    <dbReference type="NCBI Taxonomy" id="65489"/>
    <lineage>
        <taxon>Eukaryota</taxon>
        <taxon>Viridiplantae</taxon>
        <taxon>Streptophyta</taxon>
        <taxon>Embryophyta</taxon>
        <taxon>Tracheophyta</taxon>
        <taxon>Spermatophyta</taxon>
        <taxon>Magnoliopsida</taxon>
        <taxon>Liliopsida</taxon>
        <taxon>Poales</taxon>
        <taxon>Poaceae</taxon>
        <taxon>BOP clade</taxon>
        <taxon>Oryzoideae</taxon>
        <taxon>Oryzeae</taxon>
        <taxon>Oryzinae</taxon>
        <taxon>Oryza</taxon>
    </lineage>
</organism>
<dbReference type="Pfam" id="PF00023">
    <property type="entry name" value="Ank"/>
    <property type="match status" value="1"/>
</dbReference>
<dbReference type="PROSITE" id="PS50297">
    <property type="entry name" value="ANK_REP_REGION"/>
    <property type="match status" value="1"/>
</dbReference>
<dbReference type="PROSITE" id="PS50088">
    <property type="entry name" value="ANK_REPEAT"/>
    <property type="match status" value="1"/>
</dbReference>
<dbReference type="PANTHER" id="PTHR24186:SF50">
    <property type="entry name" value="ANKYRIN REPEAT-CONTAINING PROTEIN ITN1-LIKE ISOFORM X1"/>
    <property type="match status" value="1"/>
</dbReference>
<accession>A0A0D3H4K8</accession>
<dbReference type="SMART" id="SM00248">
    <property type="entry name" value="ANK"/>
    <property type="match status" value="4"/>
</dbReference>
<feature type="transmembrane region" description="Helical" evidence="8">
    <location>
        <begin position="296"/>
        <end position="320"/>
    </location>
</feature>
<evidence type="ECO:0000256" key="6">
    <source>
        <dbReference type="ARBA" id="ARBA00023136"/>
    </source>
</evidence>